<organism evidence="1 2">
    <name type="scientific">Psilocybe cyanescens</name>
    <dbReference type="NCBI Taxonomy" id="93625"/>
    <lineage>
        <taxon>Eukaryota</taxon>
        <taxon>Fungi</taxon>
        <taxon>Dikarya</taxon>
        <taxon>Basidiomycota</taxon>
        <taxon>Agaricomycotina</taxon>
        <taxon>Agaricomycetes</taxon>
        <taxon>Agaricomycetidae</taxon>
        <taxon>Agaricales</taxon>
        <taxon>Agaricineae</taxon>
        <taxon>Strophariaceae</taxon>
        <taxon>Psilocybe</taxon>
    </lineage>
</organism>
<evidence type="ECO:0000313" key="1">
    <source>
        <dbReference type="EMBL" id="PPQ94577.1"/>
    </source>
</evidence>
<name>A0A409XV46_PSICY</name>
<keyword evidence="2" id="KW-1185">Reference proteome</keyword>
<comment type="caution">
    <text evidence="1">The sequence shown here is derived from an EMBL/GenBank/DDBJ whole genome shotgun (WGS) entry which is preliminary data.</text>
</comment>
<proteinExistence type="predicted"/>
<accession>A0A409XV46</accession>
<reference evidence="1 2" key="1">
    <citation type="journal article" date="2018" name="Evol. Lett.">
        <title>Horizontal gene cluster transfer increased hallucinogenic mushroom diversity.</title>
        <authorList>
            <person name="Reynolds H.T."/>
            <person name="Vijayakumar V."/>
            <person name="Gluck-Thaler E."/>
            <person name="Korotkin H.B."/>
            <person name="Matheny P.B."/>
            <person name="Slot J.C."/>
        </authorList>
    </citation>
    <scope>NUCLEOTIDE SEQUENCE [LARGE SCALE GENOMIC DNA]</scope>
    <source>
        <strain evidence="1 2">2631</strain>
    </source>
</reference>
<protein>
    <submittedName>
        <fullName evidence="1">Uncharacterized protein</fullName>
    </submittedName>
</protein>
<dbReference type="EMBL" id="NHYD01000295">
    <property type="protein sequence ID" value="PPQ94577.1"/>
    <property type="molecule type" value="Genomic_DNA"/>
</dbReference>
<gene>
    <name evidence="1" type="ORF">CVT25_011520</name>
</gene>
<dbReference type="AlphaFoldDB" id="A0A409XV46"/>
<dbReference type="InParanoid" id="A0A409XV46"/>
<sequence>MNELSPTAFCAPRIPETETKQFLTTRAMRYATWIAIREPWNSFKPRSVPASSDSFLTTRAMRYATWIAIREPWNSFKPRSVPASSDSHTACVSFPVDPVCTVEVRL</sequence>
<dbReference type="Proteomes" id="UP000283269">
    <property type="component" value="Unassembled WGS sequence"/>
</dbReference>
<evidence type="ECO:0000313" key="2">
    <source>
        <dbReference type="Proteomes" id="UP000283269"/>
    </source>
</evidence>